<dbReference type="FunFam" id="1.10.510.10:FF:000240">
    <property type="entry name" value="Lectin-domain containing receptor kinase A4.3"/>
    <property type="match status" value="1"/>
</dbReference>
<evidence type="ECO:0000256" key="10">
    <source>
        <dbReference type="ARBA" id="ARBA00022734"/>
    </source>
</evidence>
<evidence type="ECO:0000256" key="16">
    <source>
        <dbReference type="ARBA" id="ARBA00023170"/>
    </source>
</evidence>
<evidence type="ECO:0000256" key="17">
    <source>
        <dbReference type="ARBA" id="ARBA00023180"/>
    </source>
</evidence>
<dbReference type="SUPFAM" id="SSF49899">
    <property type="entry name" value="Concanavalin A-like lectins/glucanases"/>
    <property type="match status" value="1"/>
</dbReference>
<keyword evidence="12" id="KW-0418">Kinase</keyword>
<feature type="region of interest" description="Disordered" evidence="19">
    <location>
        <begin position="647"/>
        <end position="674"/>
    </location>
</feature>
<dbReference type="AlphaFoldDB" id="A0AAD1Z817"/>
<dbReference type="InterPro" id="IPR000985">
    <property type="entry name" value="Lectin_LegA_CS"/>
</dbReference>
<evidence type="ECO:0000256" key="9">
    <source>
        <dbReference type="ARBA" id="ARBA00022729"/>
    </source>
</evidence>
<evidence type="ECO:0000256" key="21">
    <source>
        <dbReference type="SAM" id="SignalP"/>
    </source>
</evidence>
<organism evidence="23 24">
    <name type="scientific">Fraxinus pennsylvanica</name>
    <dbReference type="NCBI Taxonomy" id="56036"/>
    <lineage>
        <taxon>Eukaryota</taxon>
        <taxon>Viridiplantae</taxon>
        <taxon>Streptophyta</taxon>
        <taxon>Embryophyta</taxon>
        <taxon>Tracheophyta</taxon>
        <taxon>Spermatophyta</taxon>
        <taxon>Magnoliopsida</taxon>
        <taxon>eudicotyledons</taxon>
        <taxon>Gunneridae</taxon>
        <taxon>Pentapetalae</taxon>
        <taxon>asterids</taxon>
        <taxon>lamiids</taxon>
        <taxon>Lamiales</taxon>
        <taxon>Oleaceae</taxon>
        <taxon>Oleeae</taxon>
        <taxon>Fraxinus</taxon>
    </lineage>
</organism>
<dbReference type="Proteomes" id="UP000834106">
    <property type="component" value="Chromosome 7"/>
</dbReference>
<dbReference type="InterPro" id="IPR000719">
    <property type="entry name" value="Prot_kinase_dom"/>
</dbReference>
<accession>A0AAD1Z817</accession>
<dbReference type="GO" id="GO:0005524">
    <property type="term" value="F:ATP binding"/>
    <property type="evidence" value="ECO:0007669"/>
    <property type="project" value="UniProtKB-UniRule"/>
</dbReference>
<dbReference type="EMBL" id="OU503042">
    <property type="protein sequence ID" value="CAI9764464.1"/>
    <property type="molecule type" value="Genomic_DNA"/>
</dbReference>
<evidence type="ECO:0000256" key="12">
    <source>
        <dbReference type="ARBA" id="ARBA00022777"/>
    </source>
</evidence>
<dbReference type="GO" id="GO:0002229">
    <property type="term" value="P:defense response to oomycetes"/>
    <property type="evidence" value="ECO:0007669"/>
    <property type="project" value="UniProtKB-ARBA"/>
</dbReference>
<dbReference type="InterPro" id="IPR019825">
    <property type="entry name" value="Lectin_legB_Mn/Ca_BS"/>
</dbReference>
<dbReference type="InterPro" id="IPR001220">
    <property type="entry name" value="Legume_lectin_dom"/>
</dbReference>
<keyword evidence="11 18" id="KW-0547">Nucleotide-binding</keyword>
<dbReference type="PROSITE" id="PS00108">
    <property type="entry name" value="PROTEIN_KINASE_ST"/>
    <property type="match status" value="1"/>
</dbReference>
<dbReference type="Gene3D" id="1.10.510.10">
    <property type="entry name" value="Transferase(Phosphotransferase) domain 1"/>
    <property type="match status" value="1"/>
</dbReference>
<dbReference type="SMART" id="SM00220">
    <property type="entry name" value="S_TKc"/>
    <property type="match status" value="1"/>
</dbReference>
<keyword evidence="9 21" id="KW-0732">Signal</keyword>
<dbReference type="Gene3D" id="2.60.120.200">
    <property type="match status" value="1"/>
</dbReference>
<keyword evidence="24" id="KW-1185">Reference proteome</keyword>
<evidence type="ECO:0000256" key="8">
    <source>
        <dbReference type="ARBA" id="ARBA00022692"/>
    </source>
</evidence>
<dbReference type="GO" id="GO:0030246">
    <property type="term" value="F:carbohydrate binding"/>
    <property type="evidence" value="ECO:0007669"/>
    <property type="project" value="UniProtKB-KW"/>
</dbReference>
<dbReference type="Pfam" id="PF00069">
    <property type="entry name" value="Pkinase"/>
    <property type="match status" value="1"/>
</dbReference>
<comment type="subcellular location">
    <subcellularLocation>
        <location evidence="1">Cell membrane</location>
        <topology evidence="1">Single-pass type I membrane protein</topology>
    </subcellularLocation>
</comment>
<feature type="chain" id="PRO_5042277902" description="non-specific serine/threonine protein kinase" evidence="21">
    <location>
        <begin position="23"/>
        <end position="687"/>
    </location>
</feature>
<evidence type="ECO:0000256" key="6">
    <source>
        <dbReference type="ARBA" id="ARBA00022527"/>
    </source>
</evidence>
<dbReference type="CDD" id="cd06899">
    <property type="entry name" value="lectin_legume_LecRK_Arcelin_ConA"/>
    <property type="match status" value="1"/>
</dbReference>
<dbReference type="InterPro" id="IPR017441">
    <property type="entry name" value="Protein_kinase_ATP_BS"/>
</dbReference>
<keyword evidence="15 20" id="KW-0472">Membrane</keyword>
<protein>
    <recommendedName>
        <fullName evidence="4">non-specific serine/threonine protein kinase</fullName>
        <ecNumber evidence="4">2.7.11.1</ecNumber>
    </recommendedName>
</protein>
<proteinExistence type="inferred from homology"/>
<keyword evidence="5" id="KW-1003">Cell membrane</keyword>
<evidence type="ECO:0000313" key="24">
    <source>
        <dbReference type="Proteomes" id="UP000834106"/>
    </source>
</evidence>
<comment type="similarity">
    <text evidence="3">In the C-terminal section; belongs to the protein kinase superfamily. Ser/Thr protein kinase family.</text>
</comment>
<keyword evidence="16" id="KW-0675">Receptor</keyword>
<dbReference type="InterPro" id="IPR011009">
    <property type="entry name" value="Kinase-like_dom_sf"/>
</dbReference>
<evidence type="ECO:0000256" key="13">
    <source>
        <dbReference type="ARBA" id="ARBA00022840"/>
    </source>
</evidence>
<reference evidence="23" key="1">
    <citation type="submission" date="2023-05" db="EMBL/GenBank/DDBJ databases">
        <authorList>
            <person name="Huff M."/>
        </authorList>
    </citation>
    <scope>NUCLEOTIDE SEQUENCE</scope>
</reference>
<feature type="compositionally biased region" description="Low complexity" evidence="19">
    <location>
        <begin position="660"/>
        <end position="674"/>
    </location>
</feature>
<evidence type="ECO:0000256" key="11">
    <source>
        <dbReference type="ARBA" id="ARBA00022741"/>
    </source>
</evidence>
<evidence type="ECO:0000256" key="3">
    <source>
        <dbReference type="ARBA" id="ARBA00010217"/>
    </source>
</evidence>
<feature type="signal peptide" evidence="21">
    <location>
        <begin position="1"/>
        <end position="22"/>
    </location>
</feature>
<evidence type="ECO:0000259" key="22">
    <source>
        <dbReference type="SMART" id="SM00220"/>
    </source>
</evidence>
<evidence type="ECO:0000256" key="1">
    <source>
        <dbReference type="ARBA" id="ARBA00004251"/>
    </source>
</evidence>
<dbReference type="CDD" id="cd14066">
    <property type="entry name" value="STKc_IRAK"/>
    <property type="match status" value="1"/>
</dbReference>
<name>A0AAD1Z817_9LAMI</name>
<evidence type="ECO:0000256" key="19">
    <source>
        <dbReference type="SAM" id="MobiDB-lite"/>
    </source>
</evidence>
<dbReference type="GO" id="GO:0005886">
    <property type="term" value="C:plasma membrane"/>
    <property type="evidence" value="ECO:0007669"/>
    <property type="project" value="UniProtKB-SubCell"/>
</dbReference>
<evidence type="ECO:0000256" key="5">
    <source>
        <dbReference type="ARBA" id="ARBA00022475"/>
    </source>
</evidence>
<dbReference type="PROSITE" id="PS00308">
    <property type="entry name" value="LECTIN_LEGUME_ALPHA"/>
    <property type="match status" value="1"/>
</dbReference>
<keyword evidence="8 20" id="KW-0812">Transmembrane</keyword>
<evidence type="ECO:0000313" key="23">
    <source>
        <dbReference type="EMBL" id="CAI9764464.1"/>
    </source>
</evidence>
<dbReference type="InterPro" id="IPR050528">
    <property type="entry name" value="L-type_Lectin-RKs"/>
</dbReference>
<dbReference type="SUPFAM" id="SSF56112">
    <property type="entry name" value="Protein kinase-like (PK-like)"/>
    <property type="match status" value="1"/>
</dbReference>
<dbReference type="PANTHER" id="PTHR27007">
    <property type="match status" value="1"/>
</dbReference>
<comment type="similarity">
    <text evidence="2">In the N-terminal section; belongs to the leguminous lectin family.</text>
</comment>
<keyword evidence="6" id="KW-0723">Serine/threonine-protein kinase</keyword>
<evidence type="ECO:0000256" key="14">
    <source>
        <dbReference type="ARBA" id="ARBA00022989"/>
    </source>
</evidence>
<keyword evidence="17" id="KW-0325">Glycoprotein</keyword>
<feature type="transmembrane region" description="Helical" evidence="20">
    <location>
        <begin position="287"/>
        <end position="310"/>
    </location>
</feature>
<dbReference type="GO" id="GO:0004674">
    <property type="term" value="F:protein serine/threonine kinase activity"/>
    <property type="evidence" value="ECO:0007669"/>
    <property type="project" value="UniProtKB-KW"/>
</dbReference>
<evidence type="ECO:0000256" key="20">
    <source>
        <dbReference type="SAM" id="Phobius"/>
    </source>
</evidence>
<evidence type="ECO:0000256" key="7">
    <source>
        <dbReference type="ARBA" id="ARBA00022679"/>
    </source>
</evidence>
<keyword evidence="13 18" id="KW-0067">ATP-binding</keyword>
<keyword evidence="7" id="KW-0808">Transferase</keyword>
<keyword evidence="10" id="KW-0430">Lectin</keyword>
<evidence type="ECO:0000256" key="15">
    <source>
        <dbReference type="ARBA" id="ARBA00023136"/>
    </source>
</evidence>
<dbReference type="InterPro" id="IPR008271">
    <property type="entry name" value="Ser/Thr_kinase_AS"/>
</dbReference>
<sequence length="687" mass="76146">MAMCKFSILPLFFLLHFPRTFSLDFDLSAIGTNDANRNINTSGSAYISTQGIQVTPDERNMALDRKAGRATYVDPLHLWDKNSGNLTDFSTHFSFVIDSGGNSAFADGLAFFLAPTNFSTPDGAAGGGLGLASNLQPGQFVAVEFDTYTNYYDPPGTHVGINVNTMKSVANTTWLNGIRQGMQNDAWISYNASLKTLSVAFTSFSNNRSQIQNLSFVVDLRDYLPEFVTFGFSAATGALFEKNNVKSWQFSSLPLDVVISKVPTPSPQPQPDSNVVTTGGKKNNRGLIVGLSTGVSILVLALGLAGYLLWRKYKKQKGNEHFHDLSMDNEFEKGSGPKRFSYDELALATNNFSEEDKLGEGGFGGVYRGFLRELNFHIAVKRVAKGSKQGIKEYASEVKIISLLRHKNLVQLIGWCHERGEFLLVYEFMPNGSLDFHLFKEKSLLPWEVRYKIAQGLASALLYLHEEWEQCVVHRDIKSSNVMLDSNFKAKLGDFGLARLVDHEKGSQTTMLAGTMGYMAPECVITGRASKESDVYSFGVVLLEIACGRRPIDTRLREDQVRMVEWVWNLYGKGKLLDAADPKLCAKFDAREMEYLMVVGLWCVHPDDKHRPSIRQAIHVLNFEAELPILPSMMPVPTYFPPITNMGSTAQGSNEHQSRSYGYSTNSSNITTSSAASSPSAALLYTY</sequence>
<dbReference type="PROSITE" id="PS00107">
    <property type="entry name" value="PROTEIN_KINASE_ATP"/>
    <property type="match status" value="1"/>
</dbReference>
<keyword evidence="14 20" id="KW-1133">Transmembrane helix</keyword>
<feature type="domain" description="Protein kinase" evidence="22">
    <location>
        <begin position="352"/>
        <end position="621"/>
    </location>
</feature>
<dbReference type="Gene3D" id="3.30.200.20">
    <property type="entry name" value="Phosphorylase Kinase, domain 1"/>
    <property type="match status" value="1"/>
</dbReference>
<dbReference type="EC" id="2.7.11.1" evidence="4"/>
<evidence type="ECO:0000256" key="18">
    <source>
        <dbReference type="PROSITE-ProRule" id="PRU10141"/>
    </source>
</evidence>
<dbReference type="Pfam" id="PF00139">
    <property type="entry name" value="Lectin_legB"/>
    <property type="match status" value="1"/>
</dbReference>
<evidence type="ECO:0000256" key="2">
    <source>
        <dbReference type="ARBA" id="ARBA00008536"/>
    </source>
</evidence>
<dbReference type="InterPro" id="IPR013320">
    <property type="entry name" value="ConA-like_dom_sf"/>
</dbReference>
<evidence type="ECO:0000256" key="4">
    <source>
        <dbReference type="ARBA" id="ARBA00012513"/>
    </source>
</evidence>
<dbReference type="PROSITE" id="PS00307">
    <property type="entry name" value="LECTIN_LEGUME_BETA"/>
    <property type="match status" value="1"/>
</dbReference>
<feature type="binding site" evidence="18">
    <location>
        <position position="385"/>
    </location>
    <ligand>
        <name>ATP</name>
        <dbReference type="ChEBI" id="CHEBI:30616"/>
    </ligand>
</feature>
<gene>
    <name evidence="23" type="ORF">FPE_LOCUS11894</name>
</gene>
<dbReference type="FunFam" id="3.30.200.20:FF:000168">
    <property type="entry name" value="L-type lectin-domain containing receptor kinase IX.1"/>
    <property type="match status" value="1"/>
</dbReference>